<keyword evidence="3" id="KW-1185">Reference proteome</keyword>
<dbReference type="PANTHER" id="PTHR34987:SF4">
    <property type="entry name" value="ALPHA-L-RHAMNOSIDASE C-TERMINAL DOMAIN-CONTAINING PROTEIN"/>
    <property type="match status" value="1"/>
</dbReference>
<evidence type="ECO:0000256" key="1">
    <source>
        <dbReference type="SAM" id="SignalP"/>
    </source>
</evidence>
<dbReference type="InterPro" id="IPR012341">
    <property type="entry name" value="6hp_glycosidase-like_sf"/>
</dbReference>
<dbReference type="STRING" id="192904.SAMN04488514_103345"/>
<reference evidence="2 3" key="1">
    <citation type="submission" date="2016-10" db="EMBL/GenBank/DDBJ databases">
        <authorList>
            <person name="de Groot N.N."/>
        </authorList>
    </citation>
    <scope>NUCLEOTIDE SEQUENCE [LARGE SCALE GENOMIC DNA]</scope>
    <source>
        <strain evidence="2 3">DSM 19886</strain>
    </source>
</reference>
<dbReference type="GO" id="GO:0005975">
    <property type="term" value="P:carbohydrate metabolic process"/>
    <property type="evidence" value="ECO:0007669"/>
    <property type="project" value="InterPro"/>
</dbReference>
<proteinExistence type="predicted"/>
<dbReference type="OrthoDB" id="1398488at2"/>
<evidence type="ECO:0008006" key="4">
    <source>
        <dbReference type="Google" id="ProtNLM"/>
    </source>
</evidence>
<feature type="signal peptide" evidence="1">
    <location>
        <begin position="1"/>
        <end position="25"/>
    </location>
</feature>
<dbReference type="EMBL" id="FNGV01000003">
    <property type="protein sequence ID" value="SDL90594.1"/>
    <property type="molecule type" value="Genomic_DNA"/>
</dbReference>
<sequence length="392" mass="44130">MIRKATASLIVLLLCCGLSISQKTANPYELPLEEVHWMREATLQQLNGCCVKGTNGLWLHTPDGVGNYKALWTRDFYYMVEYAGDLMDPEEIKASIHYLMNGQREDGCMPDRVNVDAKAVYSPGGDNNPMADHALDNGPFMALLVCSYVNQFKDAALFGAVEEKLLKGLDFINRASSGLVYNDPENPQCVYGFTDTVKKTGNLLFTSLIYYKACKEMEALSRKYENGNPNIYSVRAKNIQKSIHKLMDEESGMFWAADKDCRQIDIWGSAYAVYVGITSEEQSKKISEYLIHNVDQIFMNGQIRHLPGSDASWNNLFVPIAEGAYQNGAYWATPLAWVVPVIAKQDRPLAKKLLQDVIKDFQKNGINECINTDYINIPNYVASGTNVYWLTR</sequence>
<evidence type="ECO:0000313" key="3">
    <source>
        <dbReference type="Proteomes" id="UP000199440"/>
    </source>
</evidence>
<gene>
    <name evidence="2" type="ORF">SAMN04488514_103345</name>
</gene>
<dbReference type="PANTHER" id="PTHR34987">
    <property type="entry name" value="C, PUTATIVE (AFU_ORTHOLOGUE AFUA_3G02880)-RELATED"/>
    <property type="match status" value="1"/>
</dbReference>
<dbReference type="AlphaFoldDB" id="A0A1G9NW53"/>
<dbReference type="InterPro" id="IPR008928">
    <property type="entry name" value="6-hairpin_glycosidase_sf"/>
</dbReference>
<name>A0A1G9NW53_9FLAO</name>
<protein>
    <recommendedName>
        <fullName evidence="4">Glycosyl hydrolase family 88</fullName>
    </recommendedName>
</protein>
<feature type="chain" id="PRO_5011701652" description="Glycosyl hydrolase family 88" evidence="1">
    <location>
        <begin position="26"/>
        <end position="392"/>
    </location>
</feature>
<dbReference type="SUPFAM" id="SSF48208">
    <property type="entry name" value="Six-hairpin glycosidases"/>
    <property type="match status" value="1"/>
</dbReference>
<accession>A0A1G9NW53</accession>
<organism evidence="2 3">
    <name type="scientific">Kriegella aquimaris</name>
    <dbReference type="NCBI Taxonomy" id="192904"/>
    <lineage>
        <taxon>Bacteria</taxon>
        <taxon>Pseudomonadati</taxon>
        <taxon>Bacteroidota</taxon>
        <taxon>Flavobacteriia</taxon>
        <taxon>Flavobacteriales</taxon>
        <taxon>Flavobacteriaceae</taxon>
        <taxon>Kriegella</taxon>
    </lineage>
</organism>
<dbReference type="RefSeq" id="WP_089887919.1">
    <property type="nucleotide sequence ID" value="NZ_FNGV01000003.1"/>
</dbReference>
<dbReference type="Gene3D" id="1.50.10.10">
    <property type="match status" value="1"/>
</dbReference>
<keyword evidence="1" id="KW-0732">Signal</keyword>
<evidence type="ECO:0000313" key="2">
    <source>
        <dbReference type="EMBL" id="SDL90594.1"/>
    </source>
</evidence>
<dbReference type="Proteomes" id="UP000199440">
    <property type="component" value="Unassembled WGS sequence"/>
</dbReference>